<keyword evidence="10" id="KW-0067">ATP-binding</keyword>
<dbReference type="PANTHER" id="PTHR10682:SF10">
    <property type="entry name" value="POLYNUCLEOTIDE ADENYLYLTRANSFERASE"/>
    <property type="match status" value="1"/>
</dbReference>
<evidence type="ECO:0000256" key="13">
    <source>
        <dbReference type="ARBA" id="ARBA00048830"/>
    </source>
</evidence>
<feature type="domain" description="Poly(A) polymerase nucleotidyltransferase" evidence="15">
    <location>
        <begin position="2"/>
        <end position="41"/>
    </location>
</feature>
<organism evidence="16 17">
    <name type="scientific">Spodoptera exigua</name>
    <name type="common">Beet armyworm</name>
    <name type="synonym">Noctua fulgens</name>
    <dbReference type="NCBI Taxonomy" id="7107"/>
    <lineage>
        <taxon>Eukaryota</taxon>
        <taxon>Metazoa</taxon>
        <taxon>Ecdysozoa</taxon>
        <taxon>Arthropoda</taxon>
        <taxon>Hexapoda</taxon>
        <taxon>Insecta</taxon>
        <taxon>Pterygota</taxon>
        <taxon>Neoptera</taxon>
        <taxon>Endopterygota</taxon>
        <taxon>Lepidoptera</taxon>
        <taxon>Glossata</taxon>
        <taxon>Ditrysia</taxon>
        <taxon>Noctuoidea</taxon>
        <taxon>Noctuidae</taxon>
        <taxon>Amphipyrinae</taxon>
        <taxon>Spodoptera</taxon>
    </lineage>
</organism>
<proteinExistence type="inferred from homology"/>
<keyword evidence="9" id="KW-0547">Nucleotide-binding</keyword>
<dbReference type="GO" id="GO:1990817">
    <property type="term" value="F:poly(A) RNA polymerase activity"/>
    <property type="evidence" value="ECO:0007669"/>
    <property type="project" value="UniProtKB-EC"/>
</dbReference>
<dbReference type="Pfam" id="PF20750">
    <property type="entry name" value="PAP_NTPase"/>
    <property type="match status" value="1"/>
</dbReference>
<evidence type="ECO:0000313" key="17">
    <source>
        <dbReference type="Proteomes" id="UP000814243"/>
    </source>
</evidence>
<dbReference type="EC" id="2.7.7.19" evidence="5"/>
<dbReference type="AlphaFoldDB" id="A0A922MDB0"/>
<evidence type="ECO:0000256" key="4">
    <source>
        <dbReference type="ARBA" id="ARBA00010912"/>
    </source>
</evidence>
<evidence type="ECO:0000313" key="16">
    <source>
        <dbReference type="EMBL" id="KAH9634945.1"/>
    </source>
</evidence>
<dbReference type="Pfam" id="PF04928">
    <property type="entry name" value="PAP_central"/>
    <property type="match status" value="1"/>
</dbReference>
<evidence type="ECO:0000256" key="1">
    <source>
        <dbReference type="ARBA" id="ARBA00001936"/>
    </source>
</evidence>
<evidence type="ECO:0000256" key="3">
    <source>
        <dbReference type="ARBA" id="ARBA00004123"/>
    </source>
</evidence>
<evidence type="ECO:0000256" key="5">
    <source>
        <dbReference type="ARBA" id="ARBA00012388"/>
    </source>
</evidence>
<keyword evidence="12" id="KW-0539">Nucleus</keyword>
<sequence>MLPEVSDSLDLRDDTLLRNLDLKCVRSLNGVRVTDKILRTVPNISNFRLTLRAIIFWAKSRGIYSRTFGYLDDVSLTILVAYTCQLYPNVLPAILVHKFFHTFNKWK</sequence>
<dbReference type="GO" id="GO:0046872">
    <property type="term" value="F:metal ion binding"/>
    <property type="evidence" value="ECO:0007669"/>
    <property type="project" value="UniProtKB-KW"/>
</dbReference>
<comment type="similarity">
    <text evidence="4">Belongs to the poly(A) polymerase family.</text>
</comment>
<keyword evidence="7" id="KW-0808">Transferase</keyword>
<evidence type="ECO:0000256" key="8">
    <source>
        <dbReference type="ARBA" id="ARBA00022723"/>
    </source>
</evidence>
<dbReference type="PANTHER" id="PTHR10682">
    <property type="entry name" value="POLY A POLYMERASE"/>
    <property type="match status" value="1"/>
</dbReference>
<evidence type="ECO:0000256" key="2">
    <source>
        <dbReference type="ARBA" id="ARBA00001946"/>
    </source>
</evidence>
<comment type="cofactor">
    <cofactor evidence="1">
        <name>Mn(2+)</name>
        <dbReference type="ChEBI" id="CHEBI:29035"/>
    </cofactor>
</comment>
<comment type="catalytic activity">
    <reaction evidence="13">
        <text>RNA(n) + ATP = RNA(n)-3'-adenine ribonucleotide + diphosphate</text>
        <dbReference type="Rhea" id="RHEA:11332"/>
        <dbReference type="Rhea" id="RHEA-COMP:14527"/>
        <dbReference type="Rhea" id="RHEA-COMP:17347"/>
        <dbReference type="ChEBI" id="CHEBI:30616"/>
        <dbReference type="ChEBI" id="CHEBI:33019"/>
        <dbReference type="ChEBI" id="CHEBI:140395"/>
        <dbReference type="ChEBI" id="CHEBI:173115"/>
        <dbReference type="EC" id="2.7.7.19"/>
    </reaction>
</comment>
<comment type="caution">
    <text evidence="16">The sequence shown here is derived from an EMBL/GenBank/DDBJ whole genome shotgun (WGS) entry which is preliminary data.</text>
</comment>
<dbReference type="Gene3D" id="1.10.1410.10">
    <property type="match status" value="1"/>
</dbReference>
<reference evidence="16" key="1">
    <citation type="journal article" date="2021" name="G3 (Bethesda)">
        <title>Genome and transcriptome analysis of the beet armyworm Spodoptera exigua reveals targets for pest control. .</title>
        <authorList>
            <person name="Simon S."/>
            <person name="Breeschoten T."/>
            <person name="Jansen H.J."/>
            <person name="Dirks R.P."/>
            <person name="Schranz M.E."/>
            <person name="Ros V.I.D."/>
        </authorList>
    </citation>
    <scope>NUCLEOTIDE SEQUENCE</scope>
    <source>
        <strain evidence="16">TB_SE_WUR_2020</strain>
    </source>
</reference>
<evidence type="ECO:0000259" key="14">
    <source>
        <dbReference type="Pfam" id="PF04928"/>
    </source>
</evidence>
<evidence type="ECO:0000256" key="6">
    <source>
        <dbReference type="ARBA" id="ARBA00022664"/>
    </source>
</evidence>
<dbReference type="GO" id="GO:0005524">
    <property type="term" value="F:ATP binding"/>
    <property type="evidence" value="ECO:0007669"/>
    <property type="project" value="UniProtKB-KW"/>
</dbReference>
<evidence type="ECO:0000256" key="7">
    <source>
        <dbReference type="ARBA" id="ARBA00022679"/>
    </source>
</evidence>
<accession>A0A922MDB0</accession>
<comment type="subcellular location">
    <subcellularLocation>
        <location evidence="3">Nucleus</location>
    </subcellularLocation>
</comment>
<gene>
    <name evidence="16" type="ORF">HF086_004345</name>
</gene>
<protein>
    <recommendedName>
        <fullName evidence="5">polynucleotide adenylyltransferase</fullName>
        <ecNumber evidence="5">2.7.7.19</ecNumber>
    </recommendedName>
</protein>
<name>A0A922MDB0_SPOEX</name>
<keyword evidence="11" id="KW-0460">Magnesium</keyword>
<dbReference type="GO" id="GO:0006397">
    <property type="term" value="P:mRNA processing"/>
    <property type="evidence" value="ECO:0007669"/>
    <property type="project" value="UniProtKB-KW"/>
</dbReference>
<feature type="domain" description="Poly(A) polymerase central" evidence="14">
    <location>
        <begin position="46"/>
        <end position="107"/>
    </location>
</feature>
<dbReference type="InterPro" id="IPR007012">
    <property type="entry name" value="PolA_pol_cen_dom"/>
</dbReference>
<dbReference type="SUPFAM" id="SSF81631">
    <property type="entry name" value="PAP/OAS1 substrate-binding domain"/>
    <property type="match status" value="1"/>
</dbReference>
<evidence type="ECO:0000256" key="10">
    <source>
        <dbReference type="ARBA" id="ARBA00022840"/>
    </source>
</evidence>
<dbReference type="EMBL" id="JACEFF010000583">
    <property type="protein sequence ID" value="KAH9634945.1"/>
    <property type="molecule type" value="Genomic_DNA"/>
</dbReference>
<keyword evidence="8" id="KW-0479">Metal-binding</keyword>
<dbReference type="Proteomes" id="UP000814243">
    <property type="component" value="Unassembled WGS sequence"/>
</dbReference>
<comment type="cofactor">
    <cofactor evidence="2">
        <name>Mg(2+)</name>
        <dbReference type="ChEBI" id="CHEBI:18420"/>
    </cofactor>
</comment>
<evidence type="ECO:0000256" key="9">
    <source>
        <dbReference type="ARBA" id="ARBA00022741"/>
    </source>
</evidence>
<dbReference type="GO" id="GO:0005634">
    <property type="term" value="C:nucleus"/>
    <property type="evidence" value="ECO:0007669"/>
    <property type="project" value="UniProtKB-SubCell"/>
</dbReference>
<evidence type="ECO:0000256" key="11">
    <source>
        <dbReference type="ARBA" id="ARBA00022842"/>
    </source>
</evidence>
<dbReference type="InterPro" id="IPR048840">
    <property type="entry name" value="PolA_pol_NTPase"/>
</dbReference>
<keyword evidence="6" id="KW-0507">mRNA processing</keyword>
<evidence type="ECO:0000259" key="15">
    <source>
        <dbReference type="Pfam" id="PF20750"/>
    </source>
</evidence>
<evidence type="ECO:0000256" key="12">
    <source>
        <dbReference type="ARBA" id="ARBA00023242"/>
    </source>
</evidence>